<protein>
    <recommendedName>
        <fullName evidence="5">DUF5518 domain-containing protein</fullName>
    </recommendedName>
</protein>
<evidence type="ECO:0000256" key="1">
    <source>
        <dbReference type="SAM" id="MobiDB-lite"/>
    </source>
</evidence>
<feature type="transmembrane region" description="Helical" evidence="2">
    <location>
        <begin position="93"/>
        <end position="118"/>
    </location>
</feature>
<feature type="transmembrane region" description="Helical" evidence="2">
    <location>
        <begin position="20"/>
        <end position="48"/>
    </location>
</feature>
<dbReference type="EMBL" id="FOYS01000003">
    <property type="protein sequence ID" value="SFR51670.1"/>
    <property type="molecule type" value="Genomic_DNA"/>
</dbReference>
<accession>A0A1I6HBE3</accession>
<dbReference type="AlphaFoldDB" id="A0A1I6HBE3"/>
<keyword evidence="2" id="KW-0472">Membrane</keyword>
<dbReference type="Proteomes" id="UP000243250">
    <property type="component" value="Unassembled WGS sequence"/>
</dbReference>
<feature type="transmembrane region" description="Helical" evidence="2">
    <location>
        <begin position="60"/>
        <end position="87"/>
    </location>
</feature>
<evidence type="ECO:0000256" key="2">
    <source>
        <dbReference type="SAM" id="Phobius"/>
    </source>
</evidence>
<dbReference type="OrthoDB" id="341846at2157"/>
<dbReference type="Pfam" id="PF17647">
    <property type="entry name" value="DUF5518"/>
    <property type="match status" value="1"/>
</dbReference>
<name>A0A1I6HBE3_9EURY</name>
<keyword evidence="2" id="KW-1133">Transmembrane helix</keyword>
<gene>
    <name evidence="3" type="ORF">SAMN04488124_2006</name>
</gene>
<feature type="compositionally biased region" description="Basic and acidic residues" evidence="1">
    <location>
        <begin position="135"/>
        <end position="154"/>
    </location>
</feature>
<dbReference type="RefSeq" id="WP_175501476.1">
    <property type="nucleotide sequence ID" value="NZ_FOYS01000003.1"/>
</dbReference>
<organism evidence="3 4">
    <name type="scientific">Halogeometricum limi</name>
    <dbReference type="NCBI Taxonomy" id="555875"/>
    <lineage>
        <taxon>Archaea</taxon>
        <taxon>Methanobacteriati</taxon>
        <taxon>Methanobacteriota</taxon>
        <taxon>Stenosarchaea group</taxon>
        <taxon>Halobacteria</taxon>
        <taxon>Halobacteriales</taxon>
        <taxon>Haloferacaceae</taxon>
        <taxon>Halogeometricum</taxon>
    </lineage>
</organism>
<proteinExistence type="predicted"/>
<evidence type="ECO:0008006" key="5">
    <source>
        <dbReference type="Google" id="ProtNLM"/>
    </source>
</evidence>
<evidence type="ECO:0000313" key="3">
    <source>
        <dbReference type="EMBL" id="SFR51670.1"/>
    </source>
</evidence>
<feature type="region of interest" description="Disordered" evidence="1">
    <location>
        <begin position="132"/>
        <end position="154"/>
    </location>
</feature>
<keyword evidence="4" id="KW-1185">Reference proteome</keyword>
<reference evidence="4" key="1">
    <citation type="submission" date="2016-10" db="EMBL/GenBank/DDBJ databases">
        <authorList>
            <person name="Varghese N."/>
            <person name="Submissions S."/>
        </authorList>
    </citation>
    <scope>NUCLEOTIDE SEQUENCE [LARGE SCALE GENOMIC DNA]</scope>
    <source>
        <strain evidence="4">CGMCC 1.8711</strain>
    </source>
</reference>
<keyword evidence="2" id="KW-0812">Transmembrane</keyword>
<sequence length="154" mass="15624">MDTESSETKTRTELRFWPSALLGAVVSVVTSFVPLSPVLGGGVAGYLYGRSRTEGLRVGAASGVLAAIPVVVVVALLFGGLSLFTIVEDAAGAAALFVGLFLVATGVVVVLVAGLSALGGYLGAYVRETSGGGDNARREGAGRREKEPDVDPTI</sequence>
<dbReference type="InterPro" id="IPR040493">
    <property type="entry name" value="DUF5518"/>
</dbReference>
<evidence type="ECO:0000313" key="4">
    <source>
        <dbReference type="Proteomes" id="UP000243250"/>
    </source>
</evidence>